<protein>
    <recommendedName>
        <fullName evidence="4 8">Methionyl-tRNA formyltransferase</fullName>
        <ecNumber evidence="3 8">2.1.2.9</ecNumber>
    </recommendedName>
</protein>
<evidence type="ECO:0000256" key="2">
    <source>
        <dbReference type="ARBA" id="ARBA00010699"/>
    </source>
</evidence>
<comment type="caution">
    <text evidence="11">The sequence shown here is derived from an EMBL/GenBank/DDBJ whole genome shotgun (WGS) entry which is preliminary data.</text>
</comment>
<keyword evidence="12" id="KW-1185">Reference proteome</keyword>
<evidence type="ECO:0000259" key="10">
    <source>
        <dbReference type="Pfam" id="PF02911"/>
    </source>
</evidence>
<dbReference type="HAMAP" id="MF_00182">
    <property type="entry name" value="Formyl_trans"/>
    <property type="match status" value="1"/>
</dbReference>
<dbReference type="CDD" id="cd08646">
    <property type="entry name" value="FMT_core_Met-tRNA-FMT_N"/>
    <property type="match status" value="1"/>
</dbReference>
<dbReference type="Gene3D" id="3.40.50.170">
    <property type="entry name" value="Formyl transferase, N-terminal domain"/>
    <property type="match status" value="1"/>
</dbReference>
<reference evidence="11 12" key="1">
    <citation type="submission" date="2017-08" db="EMBL/GenBank/DDBJ databases">
        <title>Reclassification of Bisgaard taxon 37 and 44.</title>
        <authorList>
            <person name="Christensen H."/>
        </authorList>
    </citation>
    <scope>NUCLEOTIDE SEQUENCE [LARGE SCALE GENOMIC DNA]</scope>
    <source>
        <strain evidence="11 12">111</strain>
    </source>
</reference>
<evidence type="ECO:0000256" key="6">
    <source>
        <dbReference type="ARBA" id="ARBA00022917"/>
    </source>
</evidence>
<evidence type="ECO:0000256" key="8">
    <source>
        <dbReference type="HAMAP-Rule" id="MF_00182"/>
    </source>
</evidence>
<evidence type="ECO:0000256" key="7">
    <source>
        <dbReference type="ARBA" id="ARBA00048558"/>
    </source>
</evidence>
<evidence type="ECO:0000259" key="9">
    <source>
        <dbReference type="Pfam" id="PF00551"/>
    </source>
</evidence>
<sequence>MTQPLKVLFAGTADFSATFLTPIIASQHQVIGVVTQPDKVSGRGKKVQMTKVKEIAVEHNIPVYQFESSLRHPENYQQLLKLDFDILVVVAFGDILPLELIDFPKYKSINVHPSLLPYGRGASPVQTTIANGDEKTAFCIIKMDETLDTGDILYWQDVEVAAKETSESLFAKLSALGGPILIKVLDDIPTYLANAQPQAPLNVAEPKKTYTRKIKKTAGKFNPELTALTLERKLRAYTPWPGLYFAYPEKDEQDIKVIECNAYANWQSVVATYEQKGQLNRLQVRANASLRQANLGAELGMIIAQSSKHLYVLCADDSILEISAVQLPGKKPMDIKSLRNGYPQLLVPGVILN</sequence>
<dbReference type="SUPFAM" id="SSF50486">
    <property type="entry name" value="FMT C-terminal domain-like"/>
    <property type="match status" value="1"/>
</dbReference>
<keyword evidence="6 8" id="KW-0648">Protein biosynthesis</keyword>
<evidence type="ECO:0000256" key="3">
    <source>
        <dbReference type="ARBA" id="ARBA00012261"/>
    </source>
</evidence>
<comment type="similarity">
    <text evidence="2 8">Belongs to the Fmt family.</text>
</comment>
<organism evidence="11 12">
    <name type="scientific">Psittacicella hinzii</name>
    <dbReference type="NCBI Taxonomy" id="2028575"/>
    <lineage>
        <taxon>Bacteria</taxon>
        <taxon>Pseudomonadati</taxon>
        <taxon>Pseudomonadota</taxon>
        <taxon>Gammaproteobacteria</taxon>
        <taxon>Pasteurellales</taxon>
        <taxon>Psittacicellaceae</taxon>
        <taxon>Psittacicella</taxon>
    </lineage>
</organism>
<dbReference type="InterPro" id="IPR037022">
    <property type="entry name" value="Formyl_trans_C_sf"/>
</dbReference>
<keyword evidence="5 8" id="KW-0808">Transferase</keyword>
<accession>A0A3A1YTB7</accession>
<dbReference type="Pfam" id="PF00551">
    <property type="entry name" value="Formyl_trans_N"/>
    <property type="match status" value="1"/>
</dbReference>
<dbReference type="InterPro" id="IPR044135">
    <property type="entry name" value="Met-tRNA-FMT_C"/>
</dbReference>
<evidence type="ECO:0000313" key="12">
    <source>
        <dbReference type="Proteomes" id="UP000265916"/>
    </source>
</evidence>
<dbReference type="InterPro" id="IPR005794">
    <property type="entry name" value="Fmt"/>
</dbReference>
<dbReference type="CDD" id="cd08704">
    <property type="entry name" value="Met_tRNA_FMT_C"/>
    <property type="match status" value="1"/>
</dbReference>
<dbReference type="EMBL" id="NRJG01000008">
    <property type="protein sequence ID" value="RIY40458.1"/>
    <property type="molecule type" value="Genomic_DNA"/>
</dbReference>
<comment type="function">
    <text evidence="1 8">Attaches a formyl group to the free amino group of methionyl-tRNA(fMet). The formyl group appears to play a dual role in the initiator identity of N-formylmethionyl-tRNA by promoting its recognition by IF2 and preventing the misappropriation of this tRNA by the elongation apparatus.</text>
</comment>
<gene>
    <name evidence="8" type="primary">fmt</name>
    <name evidence="11" type="ORF">CKF58_00560</name>
</gene>
<evidence type="ECO:0000256" key="5">
    <source>
        <dbReference type="ARBA" id="ARBA00022679"/>
    </source>
</evidence>
<dbReference type="GO" id="GO:0004479">
    <property type="term" value="F:methionyl-tRNA formyltransferase activity"/>
    <property type="evidence" value="ECO:0007669"/>
    <property type="project" value="UniProtKB-UniRule"/>
</dbReference>
<evidence type="ECO:0000256" key="1">
    <source>
        <dbReference type="ARBA" id="ARBA00002606"/>
    </source>
</evidence>
<dbReference type="Pfam" id="PF02911">
    <property type="entry name" value="Formyl_trans_C"/>
    <property type="match status" value="1"/>
</dbReference>
<dbReference type="InterPro" id="IPR011034">
    <property type="entry name" value="Formyl_transferase-like_C_sf"/>
</dbReference>
<feature type="domain" description="Formyl transferase N-terminal" evidence="9">
    <location>
        <begin position="7"/>
        <end position="185"/>
    </location>
</feature>
<dbReference type="EC" id="2.1.2.9" evidence="3 8"/>
<dbReference type="PANTHER" id="PTHR11138:SF5">
    <property type="entry name" value="METHIONYL-TRNA FORMYLTRANSFERASE, MITOCHONDRIAL"/>
    <property type="match status" value="1"/>
</dbReference>
<proteinExistence type="inferred from homology"/>
<dbReference type="InterPro" id="IPR036477">
    <property type="entry name" value="Formyl_transf_N_sf"/>
</dbReference>
<dbReference type="NCBIfam" id="TIGR00460">
    <property type="entry name" value="fmt"/>
    <property type="match status" value="1"/>
</dbReference>
<evidence type="ECO:0000313" key="11">
    <source>
        <dbReference type="EMBL" id="RIY40458.1"/>
    </source>
</evidence>
<comment type="catalytic activity">
    <reaction evidence="7 8">
        <text>L-methionyl-tRNA(fMet) + (6R)-10-formyltetrahydrofolate = N-formyl-L-methionyl-tRNA(fMet) + (6S)-5,6,7,8-tetrahydrofolate + H(+)</text>
        <dbReference type="Rhea" id="RHEA:24380"/>
        <dbReference type="Rhea" id="RHEA-COMP:9952"/>
        <dbReference type="Rhea" id="RHEA-COMP:9953"/>
        <dbReference type="ChEBI" id="CHEBI:15378"/>
        <dbReference type="ChEBI" id="CHEBI:57453"/>
        <dbReference type="ChEBI" id="CHEBI:78530"/>
        <dbReference type="ChEBI" id="CHEBI:78844"/>
        <dbReference type="ChEBI" id="CHEBI:195366"/>
        <dbReference type="EC" id="2.1.2.9"/>
    </reaction>
</comment>
<name>A0A3A1YTB7_9GAMM</name>
<evidence type="ECO:0000256" key="4">
    <source>
        <dbReference type="ARBA" id="ARBA00016014"/>
    </source>
</evidence>
<dbReference type="InterPro" id="IPR041711">
    <property type="entry name" value="Met-tRNA-FMT_N"/>
</dbReference>
<dbReference type="SUPFAM" id="SSF53328">
    <property type="entry name" value="Formyltransferase"/>
    <property type="match status" value="1"/>
</dbReference>
<dbReference type="AlphaFoldDB" id="A0A3A1YTB7"/>
<dbReference type="OrthoDB" id="9802815at2"/>
<dbReference type="Proteomes" id="UP000265916">
    <property type="component" value="Unassembled WGS sequence"/>
</dbReference>
<dbReference type="PANTHER" id="PTHR11138">
    <property type="entry name" value="METHIONYL-TRNA FORMYLTRANSFERASE"/>
    <property type="match status" value="1"/>
</dbReference>
<feature type="domain" description="Formyl transferase C-terminal" evidence="10">
    <location>
        <begin position="213"/>
        <end position="342"/>
    </location>
</feature>
<feature type="binding site" evidence="8">
    <location>
        <begin position="114"/>
        <end position="117"/>
    </location>
    <ligand>
        <name>(6S)-5,6,7,8-tetrahydrofolate</name>
        <dbReference type="ChEBI" id="CHEBI:57453"/>
    </ligand>
</feature>
<dbReference type="RefSeq" id="WP_119530046.1">
    <property type="nucleotide sequence ID" value="NZ_JBHSSP010000001.1"/>
</dbReference>
<dbReference type="InterPro" id="IPR005793">
    <property type="entry name" value="Formyl_trans_C"/>
</dbReference>
<dbReference type="Gene3D" id="3.10.25.10">
    <property type="entry name" value="Formyl transferase, C-terminal domain"/>
    <property type="match status" value="1"/>
</dbReference>
<dbReference type="InterPro" id="IPR002376">
    <property type="entry name" value="Formyl_transf_N"/>
</dbReference>